<name>A0A0Q0CE02_9PSED</name>
<dbReference type="PATRIC" id="fig|129140.3.peg.2564"/>
<dbReference type="EMBL" id="LJRM01000006">
    <property type="protein sequence ID" value="KPY90271.1"/>
    <property type="molecule type" value="Genomic_DNA"/>
</dbReference>
<dbReference type="Proteomes" id="UP000050474">
    <property type="component" value="Unassembled WGS sequence"/>
</dbReference>
<dbReference type="GeneID" id="96220824"/>
<evidence type="ECO:0000313" key="4">
    <source>
        <dbReference type="Proteomes" id="UP001610657"/>
    </source>
</evidence>
<dbReference type="RefSeq" id="WP_082426992.1">
    <property type="nucleotide sequence ID" value="NZ_CP092923.1"/>
</dbReference>
<evidence type="ECO:0000313" key="3">
    <source>
        <dbReference type="Proteomes" id="UP000050474"/>
    </source>
</evidence>
<dbReference type="EMBL" id="JAVCQK010000001">
    <property type="protein sequence ID" value="MFH7513801.1"/>
    <property type="molecule type" value="Genomic_DNA"/>
</dbReference>
<sequence>MYVRPGRRLLMIAGGLAVLGFVGHAVYEALPGDMGNDHINVVCEEVVSGRFNGDGTIDDSKKKTRKCSSALRALSAHYVVLDDDVYWMNQVRYKEKPCITGAGDASGAISNFSFSCLLSKQGQINSIETRELNLVAHYSPAFKPLEGSLQGIADWQTDQLAYYAKDDISVYYGGRKIKGADPHMFSVVFPLGDDKKWRSISVSMSGNEMFVGGLSIGDIDLYDFRPLIPVDCPEHGLSECAGHRELEDFLKYDNWGQGLLGLVGNDLVFLHTSGAERFSDMASSDTFMFATSKKIYVYTKAKFYELSGECSFNKKLVPMDVSDFTTNRW</sequence>
<reference evidence="1 3" key="1">
    <citation type="submission" date="2015-09" db="EMBL/GenBank/DDBJ databases">
        <title>Genome announcement of multiple Pseudomonas syringae strains.</title>
        <authorList>
            <person name="Thakur S."/>
            <person name="Wang P.W."/>
            <person name="Gong Y."/>
            <person name="Weir B.S."/>
            <person name="Guttman D.S."/>
        </authorList>
    </citation>
    <scope>NUCLEOTIDE SEQUENCE [LARGE SCALE GENOMIC DNA]</scope>
    <source>
        <strain evidence="1 3">ICMP4091</strain>
    </source>
</reference>
<keyword evidence="4" id="KW-1185">Reference proteome</keyword>
<reference evidence="2 4" key="2">
    <citation type="submission" date="2023-08" db="EMBL/GenBank/DDBJ databases">
        <title>Genomic and mutational analysis of Pseudomonas syringae pv. tagetis EB037 pathogenicity on sunflower.</title>
        <authorList>
            <person name="Maul J.E."/>
        </authorList>
    </citation>
    <scope>NUCLEOTIDE SEQUENCE [LARGE SCALE GENOMIC DNA]</scope>
    <source>
        <strain evidence="2 4">EB037_T1</strain>
    </source>
</reference>
<dbReference type="AlphaFoldDB" id="A0A0Q0CE02"/>
<protein>
    <submittedName>
        <fullName evidence="2">DKNYY domain-containing protein</fullName>
    </submittedName>
</protein>
<proteinExistence type="predicted"/>
<evidence type="ECO:0000313" key="1">
    <source>
        <dbReference type="EMBL" id="KPY90271.1"/>
    </source>
</evidence>
<dbReference type="Proteomes" id="UP001610657">
    <property type="component" value="Unassembled WGS sequence"/>
</dbReference>
<dbReference type="STRING" id="129140.ALO44_01957"/>
<gene>
    <name evidence="1" type="ORF">ALO44_01957</name>
    <name evidence="2" type="ORF">RA271_01140</name>
</gene>
<accession>A0A0Q0CE02</accession>
<evidence type="ECO:0000313" key="2">
    <source>
        <dbReference type="EMBL" id="MFH7513801.1"/>
    </source>
</evidence>
<comment type="caution">
    <text evidence="1">The sequence shown here is derived from an EMBL/GenBank/DDBJ whole genome shotgun (WGS) entry which is preliminary data.</text>
</comment>
<organism evidence="1 3">
    <name type="scientific">Pseudomonas syringae pv. tagetis</name>
    <dbReference type="NCBI Taxonomy" id="129140"/>
    <lineage>
        <taxon>Bacteria</taxon>
        <taxon>Pseudomonadati</taxon>
        <taxon>Pseudomonadota</taxon>
        <taxon>Gammaproteobacteria</taxon>
        <taxon>Pseudomonadales</taxon>
        <taxon>Pseudomonadaceae</taxon>
        <taxon>Pseudomonas</taxon>
    </lineage>
</organism>